<organism evidence="1 2">
    <name type="scientific">Prauserella oleivorans</name>
    <dbReference type="NCBI Taxonomy" id="1478153"/>
    <lineage>
        <taxon>Bacteria</taxon>
        <taxon>Bacillati</taxon>
        <taxon>Actinomycetota</taxon>
        <taxon>Actinomycetes</taxon>
        <taxon>Pseudonocardiales</taxon>
        <taxon>Pseudonocardiaceae</taxon>
        <taxon>Prauserella</taxon>
    </lineage>
</organism>
<dbReference type="PROSITE" id="PS51257">
    <property type="entry name" value="PROKAR_LIPOPROTEIN"/>
    <property type="match status" value="1"/>
</dbReference>
<keyword evidence="2" id="KW-1185">Reference proteome</keyword>
<dbReference type="Proteomes" id="UP001597478">
    <property type="component" value="Unassembled WGS sequence"/>
</dbReference>
<proteinExistence type="predicted"/>
<sequence>MNHRRRPGLRGLLALGVVLVLVAGCAGGREGTALPDGDEAARYVSEKFSTALERLTNDISDNEPRHSTLRSYTRVDDKKSDNTITSIQVGSPPARLWKNHSNRDSGDYRDYYHPAGSDVEYTRLGPRYASLARTEWVSMPYQQTSSDICYWGGYLTVCRMLHTVTRSLDDRDAAKQARSLKDGSVELTAEVTLDEFLNQRVVILPDWVRAKITPAMLEGIIDTTIRLDPDGKLTEIRMKGLVKADGHEFEVDNHYRLEETPTEDDLPKVPEPRDVTALTTDAQIDDFYRRMGEITSAEN</sequence>
<comment type="caution">
    <text evidence="1">The sequence shown here is derived from an EMBL/GenBank/DDBJ whole genome shotgun (WGS) entry which is preliminary data.</text>
</comment>
<reference evidence="2" key="1">
    <citation type="journal article" date="2019" name="Int. J. Syst. Evol. Microbiol.">
        <title>The Global Catalogue of Microorganisms (GCM) 10K type strain sequencing project: providing services to taxonomists for standard genome sequencing and annotation.</title>
        <authorList>
            <consortium name="The Broad Institute Genomics Platform"/>
            <consortium name="The Broad Institute Genome Sequencing Center for Infectious Disease"/>
            <person name="Wu L."/>
            <person name="Ma J."/>
        </authorList>
    </citation>
    <scope>NUCLEOTIDE SEQUENCE [LARGE SCALE GENOMIC DNA]</scope>
    <source>
        <strain evidence="2">IBRC-M 10906</strain>
    </source>
</reference>
<protein>
    <recommendedName>
        <fullName evidence="3">Lipoprotein</fullName>
    </recommendedName>
</protein>
<evidence type="ECO:0000313" key="1">
    <source>
        <dbReference type="EMBL" id="MFD2797826.1"/>
    </source>
</evidence>
<evidence type="ECO:0000313" key="2">
    <source>
        <dbReference type="Proteomes" id="UP001597478"/>
    </source>
</evidence>
<evidence type="ECO:0008006" key="3">
    <source>
        <dbReference type="Google" id="ProtNLM"/>
    </source>
</evidence>
<dbReference type="EMBL" id="JBHUOF010000001">
    <property type="protein sequence ID" value="MFD2797826.1"/>
    <property type="molecule type" value="Genomic_DNA"/>
</dbReference>
<gene>
    <name evidence="1" type="ORF">ACFS2C_00265</name>
</gene>
<dbReference type="RefSeq" id="WP_377387080.1">
    <property type="nucleotide sequence ID" value="NZ_JBHSAN010000008.1"/>
</dbReference>
<accession>A0ABW5W3N8</accession>
<name>A0ABW5W3N8_9PSEU</name>